<feature type="domain" description="PABS" evidence="5">
    <location>
        <begin position="5"/>
        <end position="237"/>
    </location>
</feature>
<keyword evidence="3" id="KW-0745">Spermidine biosynthesis</keyword>
<comment type="subunit">
    <text evidence="3">Homodimer or homotetramer.</text>
</comment>
<comment type="caution">
    <text evidence="6">The sequence shown here is derived from an EMBL/GenBank/DDBJ whole genome shotgun (WGS) entry which is preliminary data.</text>
</comment>
<dbReference type="InterPro" id="IPR001045">
    <property type="entry name" value="Spermi_synthase"/>
</dbReference>
<comment type="pathway">
    <text evidence="3">Amine and polyamine biosynthesis; spermidine biosynthesis; spermidine from putrescine: step 1/1.</text>
</comment>
<dbReference type="Gene3D" id="3.40.50.150">
    <property type="entry name" value="Vaccinia Virus protein VP39"/>
    <property type="match status" value="1"/>
</dbReference>
<dbReference type="NCBIfam" id="TIGR00417">
    <property type="entry name" value="speE"/>
    <property type="match status" value="1"/>
</dbReference>
<evidence type="ECO:0000256" key="1">
    <source>
        <dbReference type="ARBA" id="ARBA00007867"/>
    </source>
</evidence>
<dbReference type="HAMAP" id="MF_00198">
    <property type="entry name" value="Spermidine_synth"/>
    <property type="match status" value="1"/>
</dbReference>
<dbReference type="SUPFAM" id="SSF53335">
    <property type="entry name" value="S-adenosyl-L-methionine-dependent methyltransferases"/>
    <property type="match status" value="1"/>
</dbReference>
<dbReference type="Pfam" id="PF17284">
    <property type="entry name" value="Spermine_synt_N"/>
    <property type="match status" value="1"/>
</dbReference>
<reference evidence="6 7" key="1">
    <citation type="submission" date="2017-04" db="EMBL/GenBank/DDBJ databases">
        <authorList>
            <person name="Varghese N."/>
            <person name="Submissions S."/>
        </authorList>
    </citation>
    <scope>NUCLEOTIDE SEQUENCE [LARGE SCALE GENOMIC DNA]</scope>
    <source>
        <strain evidence="6 7">DSM 9789</strain>
    </source>
</reference>
<dbReference type="GO" id="GO:0008295">
    <property type="term" value="P:spermidine biosynthetic process"/>
    <property type="evidence" value="ECO:0007669"/>
    <property type="project" value="UniProtKB-UniRule"/>
</dbReference>
<comment type="similarity">
    <text evidence="1 3">Belongs to the spermidine/spermine synthase family.</text>
</comment>
<dbReference type="EC" id="2.5.1.16" evidence="3"/>
<accession>A0A8G2FW00</accession>
<protein>
    <recommendedName>
        <fullName evidence="3">Polyamine aminopropyltransferase</fullName>
    </recommendedName>
    <alternativeName>
        <fullName evidence="3">Putrescine aminopropyltransferase</fullName>
        <shortName evidence="3">PAPT</shortName>
    </alternativeName>
    <alternativeName>
        <fullName evidence="3">Spermidine synthase</fullName>
        <shortName evidence="3">SPDS</shortName>
        <shortName evidence="3">SPDSY</shortName>
        <ecNumber evidence="3">2.5.1.16</ecNumber>
    </alternativeName>
</protein>
<comment type="catalytic activity">
    <reaction evidence="3">
        <text>S-adenosyl 3-(methylsulfanyl)propylamine + putrescine = S-methyl-5'-thioadenosine + spermidine + H(+)</text>
        <dbReference type="Rhea" id="RHEA:12721"/>
        <dbReference type="ChEBI" id="CHEBI:15378"/>
        <dbReference type="ChEBI" id="CHEBI:17509"/>
        <dbReference type="ChEBI" id="CHEBI:57443"/>
        <dbReference type="ChEBI" id="CHEBI:57834"/>
        <dbReference type="ChEBI" id="CHEBI:326268"/>
        <dbReference type="EC" id="2.5.1.16"/>
    </reaction>
</comment>
<evidence type="ECO:0000256" key="4">
    <source>
        <dbReference type="PROSITE-ProRule" id="PRU00354"/>
    </source>
</evidence>
<feature type="binding site" evidence="3">
    <location>
        <begin position="139"/>
        <end position="140"/>
    </location>
    <ligand>
        <name>S-methyl-5'-thioadenosine</name>
        <dbReference type="ChEBI" id="CHEBI:17509"/>
    </ligand>
</feature>
<dbReference type="AlphaFoldDB" id="A0A8G2FW00"/>
<sequence>MRLIENWFSERYSDNLQLSFRVQDQLLSVKTDYQRIDLFNTYDFGKLLSIDGTVQLTEKDEYIYHEMITMVPYYCTAKSDSALIIGGGDGGAAKRLIDLGIKRIVNVEIDQNVVEISRKYFPELADSFNNKNVELIIGDGIKYVKDTDESFDLIIIDSTDPVGPAEGLFNKSFYENARARLSDDGIIVTQSGSPYYQPEALKMATKGMLDVFSNVRTYIAFIPTYPSGLWSFTMASKSEIMQRKEKVIPGRYFNEDVLKGSFYLPEFVKNIIKSI</sequence>
<dbReference type="Pfam" id="PF01564">
    <property type="entry name" value="Spermine_synth"/>
    <property type="match status" value="1"/>
</dbReference>
<dbReference type="PROSITE" id="PS51006">
    <property type="entry name" value="PABS_2"/>
    <property type="match status" value="1"/>
</dbReference>
<name>A0A8G2FW00_PICTO</name>
<organism evidence="6 7">
    <name type="scientific">Picrophilus torridus (strain ATCC 700027 / DSM 9790 / JCM 10055 / NBRC 100828 / KAW 2/3)</name>
    <dbReference type="NCBI Taxonomy" id="1122961"/>
    <lineage>
        <taxon>Archaea</taxon>
        <taxon>Methanobacteriati</taxon>
        <taxon>Thermoplasmatota</taxon>
        <taxon>Thermoplasmata</taxon>
        <taxon>Thermoplasmatales</taxon>
        <taxon>Picrophilaceae</taxon>
        <taxon>Picrophilus</taxon>
    </lineage>
</organism>
<dbReference type="UniPathway" id="UPA00248">
    <property type="reaction ID" value="UER00314"/>
</dbReference>
<dbReference type="PANTHER" id="PTHR11558">
    <property type="entry name" value="SPERMIDINE/SPERMINE SYNTHASE"/>
    <property type="match status" value="1"/>
</dbReference>
<keyword evidence="2 3" id="KW-0808">Transferase</keyword>
<keyword evidence="3 4" id="KW-0620">Polyamine biosynthesis</keyword>
<dbReference type="InterPro" id="IPR037163">
    <property type="entry name" value="Spermidine_synt_N_sf"/>
</dbReference>
<dbReference type="PANTHER" id="PTHR11558:SF11">
    <property type="entry name" value="SPERMIDINE SYNTHASE"/>
    <property type="match status" value="1"/>
</dbReference>
<proteinExistence type="inferred from homology"/>
<dbReference type="NCBIfam" id="NF002010">
    <property type="entry name" value="PRK00811.1"/>
    <property type="match status" value="1"/>
</dbReference>
<dbReference type="Gene3D" id="2.30.140.10">
    <property type="entry name" value="Spermidine synthase, tetramerisation domain"/>
    <property type="match status" value="1"/>
</dbReference>
<feature type="binding site" evidence="3">
    <location>
        <position position="89"/>
    </location>
    <ligand>
        <name>spermidine</name>
        <dbReference type="ChEBI" id="CHEBI:57834"/>
    </ligand>
</feature>
<evidence type="ECO:0000259" key="5">
    <source>
        <dbReference type="PROSITE" id="PS51006"/>
    </source>
</evidence>
<gene>
    <name evidence="3" type="primary">speE</name>
    <name evidence="6" type="ORF">SAMN02745355_0380</name>
</gene>
<evidence type="ECO:0000313" key="7">
    <source>
        <dbReference type="Proteomes" id="UP000192315"/>
    </source>
</evidence>
<dbReference type="EMBL" id="FWYE01000001">
    <property type="protein sequence ID" value="SMD30496.1"/>
    <property type="molecule type" value="Genomic_DNA"/>
</dbReference>
<dbReference type="InterPro" id="IPR029063">
    <property type="entry name" value="SAM-dependent_MTases_sf"/>
</dbReference>
<feature type="active site" description="Proton acceptor" evidence="3 4">
    <location>
        <position position="157"/>
    </location>
</feature>
<evidence type="ECO:0000313" key="6">
    <source>
        <dbReference type="EMBL" id="SMD30496.1"/>
    </source>
</evidence>
<feature type="binding site" evidence="3">
    <location>
        <position position="108"/>
    </location>
    <ligand>
        <name>S-methyl-5'-thioadenosine</name>
        <dbReference type="ChEBI" id="CHEBI:17509"/>
    </ligand>
</feature>
<dbReference type="RefSeq" id="WP_084272449.1">
    <property type="nucleotide sequence ID" value="NZ_FWYE01000001.1"/>
</dbReference>
<feature type="binding site" evidence="3">
    <location>
        <position position="164"/>
    </location>
    <ligand>
        <name>S-methyl-5'-thioadenosine</name>
        <dbReference type="ChEBI" id="CHEBI:17509"/>
    </ligand>
</feature>
<dbReference type="Proteomes" id="UP000192315">
    <property type="component" value="Unassembled WGS sequence"/>
</dbReference>
<evidence type="ECO:0000256" key="2">
    <source>
        <dbReference type="ARBA" id="ARBA00022679"/>
    </source>
</evidence>
<dbReference type="InterPro" id="IPR030374">
    <property type="entry name" value="PABS"/>
</dbReference>
<keyword evidence="7" id="KW-1185">Reference proteome</keyword>
<feature type="binding site" evidence="3">
    <location>
        <position position="65"/>
    </location>
    <ligand>
        <name>spermidine</name>
        <dbReference type="ChEBI" id="CHEBI:57834"/>
    </ligand>
</feature>
<feature type="binding site" evidence="3">
    <location>
        <position position="34"/>
    </location>
    <ligand>
        <name>S-methyl-5'-thioadenosine</name>
        <dbReference type="ChEBI" id="CHEBI:17509"/>
    </ligand>
</feature>
<dbReference type="GO" id="GO:0004766">
    <property type="term" value="F:spermidine synthase activity"/>
    <property type="evidence" value="ECO:0007669"/>
    <property type="project" value="UniProtKB-UniRule"/>
</dbReference>
<dbReference type="InterPro" id="IPR035246">
    <property type="entry name" value="Spermidine_synt_N"/>
</dbReference>
<feature type="binding site" evidence="3">
    <location>
        <begin position="157"/>
        <end position="160"/>
    </location>
    <ligand>
        <name>spermidine</name>
        <dbReference type="ChEBI" id="CHEBI:57834"/>
    </ligand>
</feature>
<evidence type="ECO:0000256" key="3">
    <source>
        <dbReference type="HAMAP-Rule" id="MF_00198"/>
    </source>
</evidence>
<dbReference type="CDD" id="cd02440">
    <property type="entry name" value="AdoMet_MTases"/>
    <property type="match status" value="1"/>
</dbReference>
<comment type="function">
    <text evidence="3">Catalyzes the irreversible transfer of a propylamine group from the amino donor S-adenosylmethioninamine (decarboxy-AdoMet) to putrescine (1,4-diaminobutane) to yield spermidine.</text>
</comment>